<sequence>MESLRELYRIGYGPSSSHTMGPRSAAQHFLSLHSDCQRFEADLYGSLAATGKGHLTDKALREVFSSEGKDVEIIWYPEIEKPFHPNALTLRSLSDAGEVIFENTYYSVGGGKIVLEGEQADQAAEVYPRAYSKMRQILDYCGEEGMQIWEFALQFEDSKILDYMDEIWGVMIDAIERGVNAEGVLPGGLKLARKANQFNSKAGEFTAAMGNPAFAISYALAVSEENAGGGKIVTAPTCGSCGVLPGVLYYLAKQYKFPKVRLLRALLTAGVIGNVVKTNGSISGAEVGCQGEIGVACAMAGAAATQLLGGSIFQIEYAAEMGLEHHLGLTCDPMRGLVQIPCIERNALATMRSIDHCTYALLGDGRHKVSFDSVIEVMMETGQALPSLYRETSKGGLAKVLG</sequence>
<evidence type="ECO:0000256" key="6">
    <source>
        <dbReference type="ARBA" id="ARBA00022723"/>
    </source>
</evidence>
<evidence type="ECO:0000259" key="12">
    <source>
        <dbReference type="Pfam" id="PF03313"/>
    </source>
</evidence>
<evidence type="ECO:0000313" key="15">
    <source>
        <dbReference type="Proteomes" id="UP000264002"/>
    </source>
</evidence>
<dbReference type="Pfam" id="PF03313">
    <property type="entry name" value="SDH_alpha"/>
    <property type="match status" value="1"/>
</dbReference>
<keyword evidence="7 11" id="KW-0408">Iron</keyword>
<feature type="domain" description="Serine dehydratase beta chain" evidence="13">
    <location>
        <begin position="71"/>
        <end position="116"/>
    </location>
</feature>
<comment type="catalytic activity">
    <reaction evidence="10 11">
        <text>L-serine = pyruvate + NH4(+)</text>
        <dbReference type="Rhea" id="RHEA:19169"/>
        <dbReference type="ChEBI" id="CHEBI:15361"/>
        <dbReference type="ChEBI" id="CHEBI:28938"/>
        <dbReference type="ChEBI" id="CHEBI:33384"/>
        <dbReference type="EC" id="4.3.1.17"/>
    </reaction>
</comment>
<dbReference type="PANTHER" id="PTHR30182">
    <property type="entry name" value="L-SERINE DEHYDRATASE"/>
    <property type="match status" value="1"/>
</dbReference>
<keyword evidence="9 11" id="KW-0456">Lyase</keyword>
<evidence type="ECO:0000256" key="3">
    <source>
        <dbReference type="ARBA" id="ARBA00008636"/>
    </source>
</evidence>
<organism evidence="14 15">
    <name type="scientific">Sphaerochaeta halotolerans</name>
    <dbReference type="NCBI Taxonomy" id="2293840"/>
    <lineage>
        <taxon>Bacteria</taxon>
        <taxon>Pseudomonadati</taxon>
        <taxon>Spirochaetota</taxon>
        <taxon>Spirochaetia</taxon>
        <taxon>Spirochaetales</taxon>
        <taxon>Sphaerochaetaceae</taxon>
        <taxon>Sphaerochaeta</taxon>
    </lineage>
</organism>
<dbReference type="GO" id="GO:0006094">
    <property type="term" value="P:gluconeogenesis"/>
    <property type="evidence" value="ECO:0007669"/>
    <property type="project" value="UniProtKB-KW"/>
</dbReference>
<comment type="similarity">
    <text evidence="3 11">Belongs to the iron-sulfur dependent L-serine dehydratase family.</text>
</comment>
<keyword evidence="4 11" id="KW-0312">Gluconeogenesis</keyword>
<accession>A0A372MLC7</accession>
<gene>
    <name evidence="14" type="ORF">DYP60_00650</name>
</gene>
<keyword evidence="6 11" id="KW-0479">Metal-binding</keyword>
<evidence type="ECO:0000256" key="2">
    <source>
        <dbReference type="ARBA" id="ARBA00004742"/>
    </source>
</evidence>
<evidence type="ECO:0000256" key="4">
    <source>
        <dbReference type="ARBA" id="ARBA00022432"/>
    </source>
</evidence>
<dbReference type="InterPro" id="IPR005130">
    <property type="entry name" value="Ser_deHydtase-like_asu"/>
</dbReference>
<reference evidence="14 15" key="2">
    <citation type="submission" date="2018-09" db="EMBL/GenBank/DDBJ databases">
        <title>Genome of Sphaerochaeta halotolerans strain 4-11.</title>
        <authorList>
            <person name="Nazina T.N."/>
            <person name="Sokolova D.S."/>
        </authorList>
    </citation>
    <scope>NUCLEOTIDE SEQUENCE [LARGE SCALE GENOMIC DNA]</scope>
    <source>
        <strain evidence="14 15">4-11</strain>
    </source>
</reference>
<evidence type="ECO:0000256" key="9">
    <source>
        <dbReference type="ARBA" id="ARBA00023239"/>
    </source>
</evidence>
<feature type="domain" description="Serine dehydratase beta chain" evidence="13">
    <location>
        <begin position="3"/>
        <end position="60"/>
    </location>
</feature>
<evidence type="ECO:0000259" key="13">
    <source>
        <dbReference type="Pfam" id="PF03315"/>
    </source>
</evidence>
<evidence type="ECO:0000256" key="11">
    <source>
        <dbReference type="RuleBase" id="RU366059"/>
    </source>
</evidence>
<dbReference type="RefSeq" id="WP_117328935.1">
    <property type="nucleotide sequence ID" value="NZ_QUWK01000001.1"/>
</dbReference>
<dbReference type="PANTHER" id="PTHR30182:SF1">
    <property type="entry name" value="L-SERINE DEHYDRATASE 1"/>
    <property type="match status" value="1"/>
</dbReference>
<comment type="cofactor">
    <cofactor evidence="1 11">
        <name>[4Fe-4S] cluster</name>
        <dbReference type="ChEBI" id="CHEBI:49883"/>
    </cofactor>
</comment>
<dbReference type="SUPFAM" id="SSF143548">
    <property type="entry name" value="Serine metabolism enzymes domain"/>
    <property type="match status" value="1"/>
</dbReference>
<evidence type="ECO:0000256" key="10">
    <source>
        <dbReference type="ARBA" id="ARBA00049406"/>
    </source>
</evidence>
<feature type="domain" description="Serine dehydratase-like alpha subunit" evidence="12">
    <location>
        <begin position="151"/>
        <end position="398"/>
    </location>
</feature>
<dbReference type="Proteomes" id="UP000264002">
    <property type="component" value="Unassembled WGS sequence"/>
</dbReference>
<dbReference type="GO" id="GO:0046872">
    <property type="term" value="F:metal ion binding"/>
    <property type="evidence" value="ECO:0007669"/>
    <property type="project" value="UniProtKB-KW"/>
</dbReference>
<evidence type="ECO:0000313" key="14">
    <source>
        <dbReference type="EMBL" id="RFU96116.1"/>
    </source>
</evidence>
<dbReference type="InterPro" id="IPR005131">
    <property type="entry name" value="Ser_deHydtase_bsu"/>
</dbReference>
<comment type="pathway">
    <text evidence="2">Carbohydrate biosynthesis; gluconeogenesis.</text>
</comment>
<evidence type="ECO:0000256" key="1">
    <source>
        <dbReference type="ARBA" id="ARBA00001966"/>
    </source>
</evidence>
<proteinExistence type="inferred from homology"/>
<dbReference type="GO" id="GO:0051539">
    <property type="term" value="F:4 iron, 4 sulfur cluster binding"/>
    <property type="evidence" value="ECO:0007669"/>
    <property type="project" value="UniProtKB-UniRule"/>
</dbReference>
<dbReference type="EC" id="4.3.1.17" evidence="11"/>
<keyword evidence="15" id="KW-1185">Reference proteome</keyword>
<dbReference type="InterPro" id="IPR029009">
    <property type="entry name" value="ASB_dom_sf"/>
</dbReference>
<keyword evidence="5 11" id="KW-0004">4Fe-4S</keyword>
<dbReference type="Gene3D" id="3.30.1330.90">
    <property type="entry name" value="D-3-phosphoglycerate dehydrogenase, domain 3"/>
    <property type="match status" value="2"/>
</dbReference>
<dbReference type="GO" id="GO:0003941">
    <property type="term" value="F:L-serine ammonia-lyase activity"/>
    <property type="evidence" value="ECO:0007669"/>
    <property type="project" value="UniProtKB-UniRule"/>
</dbReference>
<comment type="caution">
    <text evidence="14">The sequence shown here is derived from an EMBL/GenBank/DDBJ whole genome shotgun (WGS) entry which is preliminary data.</text>
</comment>
<dbReference type="NCBIfam" id="TIGR00720">
    <property type="entry name" value="sda_mono"/>
    <property type="match status" value="1"/>
</dbReference>
<evidence type="ECO:0000256" key="8">
    <source>
        <dbReference type="ARBA" id="ARBA00023014"/>
    </source>
</evidence>
<protein>
    <recommendedName>
        <fullName evidence="11">L-serine dehydratase</fullName>
        <ecNumber evidence="11">4.3.1.17</ecNumber>
    </recommendedName>
</protein>
<name>A0A372MLC7_9SPIR</name>
<dbReference type="EMBL" id="QUWK01000001">
    <property type="protein sequence ID" value="RFU96116.1"/>
    <property type="molecule type" value="Genomic_DNA"/>
</dbReference>
<evidence type="ECO:0000256" key="5">
    <source>
        <dbReference type="ARBA" id="ARBA00022485"/>
    </source>
</evidence>
<dbReference type="AlphaFoldDB" id="A0A372MLC7"/>
<dbReference type="InterPro" id="IPR051318">
    <property type="entry name" value="Fe-S_L-Ser"/>
</dbReference>
<reference evidence="15" key="1">
    <citation type="submission" date="2018-08" db="EMBL/GenBank/DDBJ databases">
        <authorList>
            <person name="Grouzdev D.S."/>
            <person name="Krutkina M.S."/>
        </authorList>
    </citation>
    <scope>NUCLEOTIDE SEQUENCE [LARGE SCALE GENOMIC DNA]</scope>
    <source>
        <strain evidence="15">4-11</strain>
    </source>
</reference>
<dbReference type="Pfam" id="PF03315">
    <property type="entry name" value="SDH_beta"/>
    <property type="match status" value="2"/>
</dbReference>
<dbReference type="InterPro" id="IPR004644">
    <property type="entry name" value="Fe-S_L-Ser_mono"/>
</dbReference>
<dbReference type="OrthoDB" id="9805537at2"/>
<keyword evidence="8 11" id="KW-0411">Iron-sulfur</keyword>
<evidence type="ECO:0000256" key="7">
    <source>
        <dbReference type="ARBA" id="ARBA00023004"/>
    </source>
</evidence>